<evidence type="ECO:0000313" key="1">
    <source>
        <dbReference type="EMBL" id="AZG14635.1"/>
    </source>
</evidence>
<dbReference type="InterPro" id="IPR029062">
    <property type="entry name" value="Class_I_gatase-like"/>
</dbReference>
<dbReference type="KEGG" id="cpau:EHF44_14995"/>
<sequence>MPCKPQLIFRQCRDWIVRLLATLALALPTIVFAATNQIGLLLPDGFPLPDPRVSAWLDAAQEEGLKVTVINDAQVQQGITTAQFSGVILPDQVHVNASDALIAALETYASQGGNLMLVYDFGALTTTGFYASPRSRLSNLAGVDYVLYDQLLGNMIGLGPIVGLSSTLRTIQVPPGKSMVWTASNSDPVEGISGYVYGFLTYPSFVTQGAYTGTALMTSPNFGLVVGLRSFGSGRVLFVNTPLSYLKGQTDGMLMHGLLRYFGANLMKMPRLSAQPKALGGLVLNMHFCAGDQIAPAYTMKNWGVFNKGPFSISITAGPDKIAVGDAKGINLSQNASAQQLVQYLVLKGHKVGSHGGWMHDFWGANASETNQSTFEQYLVMNRQSVDGVTGQASKGYAAPEGNTPKWSVNWLEAQGASAYYFLGHTGLGPTRSYRDGTLTNEAIRAFPVMPFGQNATFEEFSEFNVPAADITAWYRKLIDFVAQNRTGRLIYLHPLGAVGYQSVLNSMFNRAATQASNGRFRWYTMEALGDFSQRRQQTSWQATDLGNAWTIQASHPTDLSDMAWVLPRNAYTQPVITQGFGIVTWDGNNWIVTAVSGTSLTFISGKL</sequence>
<dbReference type="OrthoDB" id="1717819at2"/>
<dbReference type="InterPro" id="IPR011330">
    <property type="entry name" value="Glyco_hydro/deAcase_b/a-brl"/>
</dbReference>
<evidence type="ECO:0000313" key="2">
    <source>
        <dbReference type="Proteomes" id="UP000270411"/>
    </source>
</evidence>
<dbReference type="AlphaFoldDB" id="A0A3G8H2X9"/>
<dbReference type="SUPFAM" id="SSF52317">
    <property type="entry name" value="Class I glutamine amidotransferase-like"/>
    <property type="match status" value="1"/>
</dbReference>
<name>A0A3G8H2X9_9BURK</name>
<accession>A0A3G8H2X9</accession>
<dbReference type="EMBL" id="CP033969">
    <property type="protein sequence ID" value="AZG14635.1"/>
    <property type="molecule type" value="Genomic_DNA"/>
</dbReference>
<dbReference type="SUPFAM" id="SSF88713">
    <property type="entry name" value="Glycoside hydrolase/deacetylase"/>
    <property type="match status" value="1"/>
</dbReference>
<dbReference type="GO" id="GO:0005975">
    <property type="term" value="P:carbohydrate metabolic process"/>
    <property type="evidence" value="ECO:0007669"/>
    <property type="project" value="InterPro"/>
</dbReference>
<protein>
    <submittedName>
        <fullName evidence="1">Uncharacterized protein</fullName>
    </submittedName>
</protein>
<proteinExistence type="predicted"/>
<reference evidence="2" key="1">
    <citation type="submission" date="2018-11" db="EMBL/GenBank/DDBJ databases">
        <title>FDA dAtabase for Regulatory Grade micrObial Sequences (FDA-ARGOS): Supporting development and validation of Infectious Disease Dx tests.</title>
        <authorList>
            <person name="Goldberg B."/>
            <person name="Campos J."/>
            <person name="Tallon L."/>
            <person name="Sadzewicz L."/>
            <person name="Zhao X."/>
            <person name="Vavikolanu K."/>
            <person name="Mehta A."/>
            <person name="Aluvathingal J."/>
            <person name="Nadendla S."/>
            <person name="Geyer C."/>
            <person name="Nandy P."/>
            <person name="Yan Y."/>
            <person name="Sichtig H."/>
        </authorList>
    </citation>
    <scope>NUCLEOTIDE SEQUENCE [LARGE SCALE GENOMIC DNA]</scope>
    <source>
        <strain evidence="2">FDAARGOS_614</strain>
    </source>
</reference>
<dbReference type="Proteomes" id="UP000270411">
    <property type="component" value="Chromosome 1"/>
</dbReference>
<dbReference type="Gene3D" id="3.40.50.880">
    <property type="match status" value="1"/>
</dbReference>
<dbReference type="Gene3D" id="3.20.20.370">
    <property type="entry name" value="Glycoside hydrolase/deacetylase"/>
    <property type="match status" value="1"/>
</dbReference>
<gene>
    <name evidence="1" type="ORF">EHF44_14995</name>
</gene>
<dbReference type="RefSeq" id="WP_124684392.1">
    <property type="nucleotide sequence ID" value="NZ_CP033969.1"/>
</dbReference>
<organism evidence="1 2">
    <name type="scientific">Cupriavidus pauculus</name>
    <dbReference type="NCBI Taxonomy" id="82633"/>
    <lineage>
        <taxon>Bacteria</taxon>
        <taxon>Pseudomonadati</taxon>
        <taxon>Pseudomonadota</taxon>
        <taxon>Betaproteobacteria</taxon>
        <taxon>Burkholderiales</taxon>
        <taxon>Burkholderiaceae</taxon>
        <taxon>Cupriavidus</taxon>
    </lineage>
</organism>